<evidence type="ECO:0000313" key="1">
    <source>
        <dbReference type="EMBL" id="PSR56984.1"/>
    </source>
</evidence>
<protein>
    <recommendedName>
        <fullName evidence="3">Right handed beta helix domain-containing protein</fullName>
    </recommendedName>
</protein>
<dbReference type="Proteomes" id="UP000240357">
    <property type="component" value="Unassembled WGS sequence"/>
</dbReference>
<sequence length="657" mass="72495">MQKVSLFFFRTGLWSGPFAACLFSLFLLPVLLKAENAVRPGQFTVEPPTLLNLGFDWSIIGDDNRNATVRVTYRKTGTHTWLEALPLLRIGGERVIRETEFLDYTVPHGFAGSILDLEPGTEYECRFTMTDPDGVQGEATQVVKVRTRTEPKAATNGRLLHVYPVDWKGPKQEPSFMGLKAAYYGSGLGDWSVVSERKVQPGDIILVHAGLYKADRLNYVEPHGIPFDGTYVLTAKGTADKPIVIRGAGDGAAIFDGAGAHRLFDVMATAHHIFENLTIRNTDVAFAAGQKEVLGATDLTVRNCRIEDVGIALTTEYAGSKNFYIADNSILGRDDRHYLVGWANPGLYAPTPLKSYFAIKVYGAGHVICHNAVAYFHDAITVSTYGTPDPVQKAVAIDIYNNDIHLMVDDFIEADGGVHNIRVMRNRGVNAAQCGLSAQPIFGGPAYFIRNVLYHIPTGCALKFMSKPAGLIVYHNTFISENVNPQTFSNAHFRNNLFLGTDAPQRPIVIFPNATAYSTSDYNGYRSNRNSPDSYRWVSPTQEQLRNYTLTIKDAQSFSNLTSLTKVSGLEAHGVELDYSIFQNLRMPDATKPHGIYHATDFSFQLKPKSKAVDAGLKLPNVNTNYKGKAPDLGAIEVGEPAPVYGPRNNQDHPFYR</sequence>
<keyword evidence="2" id="KW-1185">Reference proteome</keyword>
<dbReference type="SUPFAM" id="SSF51126">
    <property type="entry name" value="Pectin lyase-like"/>
    <property type="match status" value="1"/>
</dbReference>
<accession>A0A2T2YN92</accession>
<proteinExistence type="predicted"/>
<dbReference type="RefSeq" id="WP_106933155.1">
    <property type="nucleotide sequence ID" value="NZ_PYFT01000001.1"/>
</dbReference>
<evidence type="ECO:0000313" key="2">
    <source>
        <dbReference type="Proteomes" id="UP000240357"/>
    </source>
</evidence>
<dbReference type="AlphaFoldDB" id="A0A2T2YN92"/>
<reference evidence="1 2" key="1">
    <citation type="submission" date="2018-03" db="EMBL/GenBank/DDBJ databases">
        <title>Adhaeribacter sp. HMF7605 Genome sequencing and assembly.</title>
        <authorList>
            <person name="Kang H."/>
            <person name="Kang J."/>
            <person name="Cha I."/>
            <person name="Kim H."/>
            <person name="Joh K."/>
        </authorList>
    </citation>
    <scope>NUCLEOTIDE SEQUENCE [LARGE SCALE GENOMIC DNA]</scope>
    <source>
        <strain evidence="1 2">HMF7605</strain>
    </source>
</reference>
<dbReference type="InterPro" id="IPR012334">
    <property type="entry name" value="Pectin_lyas_fold"/>
</dbReference>
<gene>
    <name evidence="1" type="ORF">AHMF7605_27595</name>
</gene>
<dbReference type="InterPro" id="IPR011050">
    <property type="entry name" value="Pectin_lyase_fold/virulence"/>
</dbReference>
<name>A0A2T2YN92_9BACT</name>
<evidence type="ECO:0008006" key="3">
    <source>
        <dbReference type="Google" id="ProtNLM"/>
    </source>
</evidence>
<dbReference type="OrthoDB" id="6475864at2"/>
<dbReference type="EMBL" id="PYFT01000001">
    <property type="protein sequence ID" value="PSR56984.1"/>
    <property type="molecule type" value="Genomic_DNA"/>
</dbReference>
<organism evidence="1 2">
    <name type="scientific">Adhaeribacter arboris</name>
    <dbReference type="NCBI Taxonomy" id="2072846"/>
    <lineage>
        <taxon>Bacteria</taxon>
        <taxon>Pseudomonadati</taxon>
        <taxon>Bacteroidota</taxon>
        <taxon>Cytophagia</taxon>
        <taxon>Cytophagales</taxon>
        <taxon>Hymenobacteraceae</taxon>
        <taxon>Adhaeribacter</taxon>
    </lineage>
</organism>
<dbReference type="Gene3D" id="2.160.20.10">
    <property type="entry name" value="Single-stranded right-handed beta-helix, Pectin lyase-like"/>
    <property type="match status" value="1"/>
</dbReference>
<comment type="caution">
    <text evidence="1">The sequence shown here is derived from an EMBL/GenBank/DDBJ whole genome shotgun (WGS) entry which is preliminary data.</text>
</comment>